<name>A0AAV0Y712_9HEMI</name>
<sequence length="198" mass="23065">MDDNKDQSEPKAPDYLDLYNTVTELREKLRLLEASATSNNQPPTSNLPTLASTTSNVPVMTPSVDYRILPDVSTSIWTFTGHETSAQADDWISSVDGLAQVNHWPLRYRLQYVRAHVTEAARSWFLLEVFEDWDYFVQRFRRTFVRTLRKADLWRELEARIQAMNEPTIDYYYAKIGLCRSLSLSFAETRDYILEGLR</sequence>
<feature type="region of interest" description="Disordered" evidence="1">
    <location>
        <begin position="35"/>
        <end position="54"/>
    </location>
</feature>
<accession>A0AAV0Y712</accession>
<protein>
    <recommendedName>
        <fullName evidence="4">Retrotransposon gag domain-containing protein</fullName>
    </recommendedName>
</protein>
<proteinExistence type="predicted"/>
<gene>
    <name evidence="2" type="ORF">MEUPH1_LOCUS30079</name>
</gene>
<evidence type="ECO:0000256" key="1">
    <source>
        <dbReference type="SAM" id="MobiDB-lite"/>
    </source>
</evidence>
<dbReference type="PANTHER" id="PTHR33194:SF4">
    <property type="entry name" value="CCHC-TYPE DOMAIN-CONTAINING PROTEIN"/>
    <property type="match status" value="1"/>
</dbReference>
<dbReference type="EMBL" id="CARXXK010001572">
    <property type="protein sequence ID" value="CAI6376739.1"/>
    <property type="molecule type" value="Genomic_DNA"/>
</dbReference>
<evidence type="ECO:0000313" key="2">
    <source>
        <dbReference type="EMBL" id="CAI6376739.1"/>
    </source>
</evidence>
<evidence type="ECO:0008006" key="4">
    <source>
        <dbReference type="Google" id="ProtNLM"/>
    </source>
</evidence>
<keyword evidence="3" id="KW-1185">Reference proteome</keyword>
<reference evidence="2 3" key="1">
    <citation type="submission" date="2023-01" db="EMBL/GenBank/DDBJ databases">
        <authorList>
            <person name="Whitehead M."/>
        </authorList>
    </citation>
    <scope>NUCLEOTIDE SEQUENCE [LARGE SCALE GENOMIC DNA]</scope>
</reference>
<organism evidence="2 3">
    <name type="scientific">Macrosiphum euphorbiae</name>
    <name type="common">potato aphid</name>
    <dbReference type="NCBI Taxonomy" id="13131"/>
    <lineage>
        <taxon>Eukaryota</taxon>
        <taxon>Metazoa</taxon>
        <taxon>Ecdysozoa</taxon>
        <taxon>Arthropoda</taxon>
        <taxon>Hexapoda</taxon>
        <taxon>Insecta</taxon>
        <taxon>Pterygota</taxon>
        <taxon>Neoptera</taxon>
        <taxon>Paraneoptera</taxon>
        <taxon>Hemiptera</taxon>
        <taxon>Sternorrhyncha</taxon>
        <taxon>Aphidomorpha</taxon>
        <taxon>Aphidoidea</taxon>
        <taxon>Aphididae</taxon>
        <taxon>Macrosiphini</taxon>
        <taxon>Macrosiphum</taxon>
    </lineage>
</organism>
<evidence type="ECO:0000313" key="3">
    <source>
        <dbReference type="Proteomes" id="UP001160148"/>
    </source>
</evidence>
<dbReference type="AlphaFoldDB" id="A0AAV0Y712"/>
<dbReference type="Proteomes" id="UP001160148">
    <property type="component" value="Unassembled WGS sequence"/>
</dbReference>
<dbReference type="PANTHER" id="PTHR33194">
    <property type="entry name" value="ZINC KNUCKLE DOMAINCONTAINING PROTEIN"/>
    <property type="match status" value="1"/>
</dbReference>
<comment type="caution">
    <text evidence="2">The sequence shown here is derived from an EMBL/GenBank/DDBJ whole genome shotgun (WGS) entry which is preliminary data.</text>
</comment>